<name>A0A9D2FZN0_9BACT</name>
<evidence type="ECO:0000313" key="2">
    <source>
        <dbReference type="EMBL" id="HIZ69675.1"/>
    </source>
</evidence>
<organism evidence="2 3">
    <name type="scientific">Candidatus Prevotella avicola</name>
    <dbReference type="NCBI Taxonomy" id="2838738"/>
    <lineage>
        <taxon>Bacteria</taxon>
        <taxon>Pseudomonadati</taxon>
        <taxon>Bacteroidota</taxon>
        <taxon>Bacteroidia</taxon>
        <taxon>Bacteroidales</taxon>
        <taxon>Prevotellaceae</taxon>
        <taxon>Prevotella</taxon>
    </lineage>
</organism>
<reference evidence="2" key="1">
    <citation type="journal article" date="2021" name="PeerJ">
        <title>Extensive microbial diversity within the chicken gut microbiome revealed by metagenomics and culture.</title>
        <authorList>
            <person name="Gilroy R."/>
            <person name="Ravi A."/>
            <person name="Getino M."/>
            <person name="Pursley I."/>
            <person name="Horton D.L."/>
            <person name="Alikhan N.F."/>
            <person name="Baker D."/>
            <person name="Gharbi K."/>
            <person name="Hall N."/>
            <person name="Watson M."/>
            <person name="Adriaenssens E.M."/>
            <person name="Foster-Nyarko E."/>
            <person name="Jarju S."/>
            <person name="Secka A."/>
            <person name="Antonio M."/>
            <person name="Oren A."/>
            <person name="Chaudhuri R.R."/>
            <person name="La Ragione R."/>
            <person name="Hildebrand F."/>
            <person name="Pallen M.J."/>
        </authorList>
    </citation>
    <scope>NUCLEOTIDE SEQUENCE</scope>
    <source>
        <strain evidence="2">ChiHecec3B27-8219</strain>
    </source>
</reference>
<dbReference type="Pfam" id="PF13186">
    <property type="entry name" value="SPASM"/>
    <property type="match status" value="1"/>
</dbReference>
<dbReference type="AlphaFoldDB" id="A0A9D2FZN0"/>
<dbReference type="EMBL" id="DXBE01000053">
    <property type="protein sequence ID" value="HIZ69675.1"/>
    <property type="molecule type" value="Genomic_DNA"/>
</dbReference>
<dbReference type="InterPro" id="IPR050377">
    <property type="entry name" value="Radical_SAM_PqqE_MftC-like"/>
</dbReference>
<reference evidence="2" key="2">
    <citation type="submission" date="2021-04" db="EMBL/GenBank/DDBJ databases">
        <authorList>
            <person name="Gilroy R."/>
        </authorList>
    </citation>
    <scope>NUCLEOTIDE SEQUENCE</scope>
    <source>
        <strain evidence="2">ChiHecec3B27-8219</strain>
    </source>
</reference>
<dbReference type="Proteomes" id="UP000824055">
    <property type="component" value="Unassembled WGS sequence"/>
</dbReference>
<dbReference type="InterPro" id="IPR058240">
    <property type="entry name" value="rSAM_sf"/>
</dbReference>
<dbReference type="InterPro" id="IPR013785">
    <property type="entry name" value="Aldolase_TIM"/>
</dbReference>
<feature type="domain" description="4Fe4S-binding SPASM" evidence="1">
    <location>
        <begin position="134"/>
        <end position="201"/>
    </location>
</feature>
<dbReference type="InterPro" id="IPR023885">
    <property type="entry name" value="4Fe4S-binding_SPASM_dom"/>
</dbReference>
<dbReference type="SUPFAM" id="SSF102114">
    <property type="entry name" value="Radical SAM enzymes"/>
    <property type="match status" value="1"/>
</dbReference>
<dbReference type="NCBIfam" id="TIGR04085">
    <property type="entry name" value="rSAM_more_4Fe4S"/>
    <property type="match status" value="1"/>
</dbReference>
<dbReference type="CDD" id="cd21109">
    <property type="entry name" value="SPASM"/>
    <property type="match status" value="1"/>
</dbReference>
<gene>
    <name evidence="2" type="ORF">H9966_07335</name>
</gene>
<proteinExistence type="predicted"/>
<evidence type="ECO:0000313" key="3">
    <source>
        <dbReference type="Proteomes" id="UP000824055"/>
    </source>
</evidence>
<dbReference type="PANTHER" id="PTHR11228:SF7">
    <property type="entry name" value="PQQA PEPTIDE CYCLASE"/>
    <property type="match status" value="1"/>
</dbReference>
<dbReference type="Gene3D" id="3.20.20.70">
    <property type="entry name" value="Aldolase class I"/>
    <property type="match status" value="1"/>
</dbReference>
<accession>A0A9D2FZN0</accession>
<evidence type="ECO:0000259" key="1">
    <source>
        <dbReference type="Pfam" id="PF13186"/>
    </source>
</evidence>
<sequence>MAALKKIIHCGDGYIERIKQGAELLQAHGFRIEIDTILTKYNCDHGQLDDLYHYIKDISNLRYWEVRIPEMSLYNRETFAAVKASRQQLEEATRYVREEIIPQAKFTIYVSDEALTEPFLQGDSKALNFRGGSCGILQNRMFVLPDGKATLCEQLYWHPDFIIGDLTQQTFEEVWNSEKAKKIFNAEHALRRQESPCTACKIYDFCKEHRRKCVVKVMKAYGMENWDFPDPRCQYAPDFATDLRY</sequence>
<comment type="caution">
    <text evidence="2">The sequence shown here is derived from an EMBL/GenBank/DDBJ whole genome shotgun (WGS) entry which is preliminary data.</text>
</comment>
<protein>
    <submittedName>
        <fullName evidence="2">SPASM domain-containing protein</fullName>
    </submittedName>
</protein>
<dbReference type="PANTHER" id="PTHR11228">
    <property type="entry name" value="RADICAL SAM DOMAIN PROTEIN"/>
    <property type="match status" value="1"/>
</dbReference>